<dbReference type="InterPro" id="IPR036388">
    <property type="entry name" value="WH-like_DNA-bd_sf"/>
</dbReference>
<name>A0A1H0PHY3_9PSEU</name>
<dbReference type="AlphaFoldDB" id="A0A1H0PHY3"/>
<dbReference type="NCBIfam" id="TIGR02937">
    <property type="entry name" value="sigma70-ECF"/>
    <property type="match status" value="1"/>
</dbReference>
<dbReference type="GO" id="GO:0006352">
    <property type="term" value="P:DNA-templated transcription initiation"/>
    <property type="evidence" value="ECO:0007669"/>
    <property type="project" value="InterPro"/>
</dbReference>
<dbReference type="Proteomes" id="UP000199651">
    <property type="component" value="Unassembled WGS sequence"/>
</dbReference>
<protein>
    <submittedName>
        <fullName evidence="7">RNA polymerase sigma factor, sigma-70 family</fullName>
    </submittedName>
</protein>
<evidence type="ECO:0000259" key="6">
    <source>
        <dbReference type="Pfam" id="PF08281"/>
    </source>
</evidence>
<dbReference type="InterPro" id="IPR013249">
    <property type="entry name" value="RNA_pol_sigma70_r4_t2"/>
</dbReference>
<dbReference type="PANTHER" id="PTHR43133">
    <property type="entry name" value="RNA POLYMERASE ECF-TYPE SIGMA FACTO"/>
    <property type="match status" value="1"/>
</dbReference>
<evidence type="ECO:0000256" key="5">
    <source>
        <dbReference type="ARBA" id="ARBA00023163"/>
    </source>
</evidence>
<evidence type="ECO:0000256" key="4">
    <source>
        <dbReference type="ARBA" id="ARBA00023125"/>
    </source>
</evidence>
<dbReference type="InterPro" id="IPR014284">
    <property type="entry name" value="RNA_pol_sigma-70_dom"/>
</dbReference>
<sequence length="166" mass="19286">METNASDSEFDRFYREQWPRVVDLLVRLGAGHLAPDLAQDAMTAIYRRWTTVDHPCSLVRGIAARLWRDHDRHGCYRPLVTECSVEHCAVAGIDSATPLDHLVRREELLDLTSGLREHPPRQRQVIAYSMRGYRPSEIARELRISPAGVHLHLYRARRELRSRLPW</sequence>
<dbReference type="STRING" id="504798.SAMN05421871_106324"/>
<keyword evidence="8" id="KW-1185">Reference proteome</keyword>
<accession>A0A1H0PHY3</accession>
<dbReference type="SUPFAM" id="SSF88946">
    <property type="entry name" value="Sigma2 domain of RNA polymerase sigma factors"/>
    <property type="match status" value="1"/>
</dbReference>
<evidence type="ECO:0000256" key="2">
    <source>
        <dbReference type="ARBA" id="ARBA00023015"/>
    </source>
</evidence>
<dbReference type="InterPro" id="IPR039425">
    <property type="entry name" value="RNA_pol_sigma-70-like"/>
</dbReference>
<proteinExistence type="inferred from homology"/>
<dbReference type="EMBL" id="FNJB01000006">
    <property type="protein sequence ID" value="SDP04604.1"/>
    <property type="molecule type" value="Genomic_DNA"/>
</dbReference>
<comment type="similarity">
    <text evidence="1">Belongs to the sigma-70 factor family. ECF subfamily.</text>
</comment>
<keyword evidence="2" id="KW-0805">Transcription regulation</keyword>
<keyword evidence="4" id="KW-0238">DNA-binding</keyword>
<evidence type="ECO:0000256" key="3">
    <source>
        <dbReference type="ARBA" id="ARBA00023082"/>
    </source>
</evidence>
<evidence type="ECO:0000256" key="1">
    <source>
        <dbReference type="ARBA" id="ARBA00010641"/>
    </source>
</evidence>
<feature type="domain" description="RNA polymerase sigma factor 70 region 4 type 2" evidence="6">
    <location>
        <begin position="119"/>
        <end position="160"/>
    </location>
</feature>
<evidence type="ECO:0000313" key="7">
    <source>
        <dbReference type="EMBL" id="SDP04604.1"/>
    </source>
</evidence>
<gene>
    <name evidence="7" type="ORF">SAMN05192558_106128</name>
</gene>
<organism evidence="7 8">
    <name type="scientific">Actinokineospora alba</name>
    <dbReference type="NCBI Taxonomy" id="504798"/>
    <lineage>
        <taxon>Bacteria</taxon>
        <taxon>Bacillati</taxon>
        <taxon>Actinomycetota</taxon>
        <taxon>Actinomycetes</taxon>
        <taxon>Pseudonocardiales</taxon>
        <taxon>Pseudonocardiaceae</taxon>
        <taxon>Actinokineospora</taxon>
    </lineage>
</organism>
<keyword evidence="5" id="KW-0804">Transcription</keyword>
<dbReference type="InterPro" id="IPR013325">
    <property type="entry name" value="RNA_pol_sigma_r2"/>
</dbReference>
<dbReference type="Gene3D" id="1.10.10.10">
    <property type="entry name" value="Winged helix-like DNA-binding domain superfamily/Winged helix DNA-binding domain"/>
    <property type="match status" value="1"/>
</dbReference>
<reference evidence="8" key="1">
    <citation type="submission" date="2016-10" db="EMBL/GenBank/DDBJ databases">
        <authorList>
            <person name="Varghese N."/>
            <person name="Submissions S."/>
        </authorList>
    </citation>
    <scope>NUCLEOTIDE SEQUENCE [LARGE SCALE GENOMIC DNA]</scope>
    <source>
        <strain evidence="8">IBRC-M 10655</strain>
    </source>
</reference>
<evidence type="ECO:0000313" key="8">
    <source>
        <dbReference type="Proteomes" id="UP000199651"/>
    </source>
</evidence>
<dbReference type="SUPFAM" id="SSF88659">
    <property type="entry name" value="Sigma3 and sigma4 domains of RNA polymerase sigma factors"/>
    <property type="match status" value="1"/>
</dbReference>
<dbReference type="GO" id="GO:0003677">
    <property type="term" value="F:DNA binding"/>
    <property type="evidence" value="ECO:0007669"/>
    <property type="project" value="UniProtKB-KW"/>
</dbReference>
<dbReference type="Pfam" id="PF08281">
    <property type="entry name" value="Sigma70_r4_2"/>
    <property type="match status" value="1"/>
</dbReference>
<dbReference type="Gene3D" id="1.10.1740.10">
    <property type="match status" value="1"/>
</dbReference>
<dbReference type="GO" id="GO:0016987">
    <property type="term" value="F:sigma factor activity"/>
    <property type="evidence" value="ECO:0007669"/>
    <property type="project" value="UniProtKB-KW"/>
</dbReference>
<dbReference type="PANTHER" id="PTHR43133:SF8">
    <property type="entry name" value="RNA POLYMERASE SIGMA FACTOR HI_1459-RELATED"/>
    <property type="match status" value="1"/>
</dbReference>
<dbReference type="InterPro" id="IPR013324">
    <property type="entry name" value="RNA_pol_sigma_r3/r4-like"/>
</dbReference>
<keyword evidence="3" id="KW-0731">Sigma factor</keyword>